<feature type="region of interest" description="Disordered" evidence="1">
    <location>
        <begin position="181"/>
        <end position="200"/>
    </location>
</feature>
<dbReference type="OrthoDB" id="9936937at2759"/>
<keyword evidence="5" id="KW-1185">Reference proteome</keyword>
<gene>
    <name evidence="4" type="ORF">KP79_PYT00426</name>
</gene>
<dbReference type="Proteomes" id="UP000242188">
    <property type="component" value="Unassembled WGS sequence"/>
</dbReference>
<dbReference type="InterPro" id="IPR058841">
    <property type="entry name" value="HTH_76"/>
</dbReference>
<evidence type="ECO:0000259" key="2">
    <source>
        <dbReference type="Pfam" id="PF17733"/>
    </source>
</evidence>
<dbReference type="AlphaFoldDB" id="A0A210QY49"/>
<feature type="compositionally biased region" description="Basic and acidic residues" evidence="1">
    <location>
        <begin position="190"/>
        <end position="200"/>
    </location>
</feature>
<dbReference type="STRING" id="6573.A0A210QY49"/>
<dbReference type="InterPro" id="IPR040554">
    <property type="entry name" value="KPWE_PEX14_dom"/>
</dbReference>
<accession>A0A210QY49</accession>
<dbReference type="EMBL" id="NEDP02001292">
    <property type="protein sequence ID" value="OWF53656.1"/>
    <property type="molecule type" value="Genomic_DNA"/>
</dbReference>
<feature type="domain" description="Peroxisomal membrane protein PEX14-like KPWE" evidence="2">
    <location>
        <begin position="155"/>
        <end position="200"/>
    </location>
</feature>
<organism evidence="4 5">
    <name type="scientific">Mizuhopecten yessoensis</name>
    <name type="common">Japanese scallop</name>
    <name type="synonym">Patinopecten yessoensis</name>
    <dbReference type="NCBI Taxonomy" id="6573"/>
    <lineage>
        <taxon>Eukaryota</taxon>
        <taxon>Metazoa</taxon>
        <taxon>Spiralia</taxon>
        <taxon>Lophotrochozoa</taxon>
        <taxon>Mollusca</taxon>
        <taxon>Bivalvia</taxon>
        <taxon>Autobranchia</taxon>
        <taxon>Pteriomorphia</taxon>
        <taxon>Pectinida</taxon>
        <taxon>Pectinoidea</taxon>
        <taxon>Pectinidae</taxon>
        <taxon>Mizuhopecten</taxon>
    </lineage>
</organism>
<evidence type="ECO:0000256" key="1">
    <source>
        <dbReference type="SAM" id="MobiDB-lite"/>
    </source>
</evidence>
<proteinExistence type="predicted"/>
<reference evidence="4 5" key="1">
    <citation type="journal article" date="2017" name="Nat. Ecol. Evol.">
        <title>Scallop genome provides insights into evolution of bilaterian karyotype and development.</title>
        <authorList>
            <person name="Wang S."/>
            <person name="Zhang J."/>
            <person name="Jiao W."/>
            <person name="Li J."/>
            <person name="Xun X."/>
            <person name="Sun Y."/>
            <person name="Guo X."/>
            <person name="Huan P."/>
            <person name="Dong B."/>
            <person name="Zhang L."/>
            <person name="Hu X."/>
            <person name="Sun X."/>
            <person name="Wang J."/>
            <person name="Zhao C."/>
            <person name="Wang Y."/>
            <person name="Wang D."/>
            <person name="Huang X."/>
            <person name="Wang R."/>
            <person name="Lv J."/>
            <person name="Li Y."/>
            <person name="Zhang Z."/>
            <person name="Liu B."/>
            <person name="Lu W."/>
            <person name="Hui Y."/>
            <person name="Liang J."/>
            <person name="Zhou Z."/>
            <person name="Hou R."/>
            <person name="Li X."/>
            <person name="Liu Y."/>
            <person name="Li H."/>
            <person name="Ning X."/>
            <person name="Lin Y."/>
            <person name="Zhao L."/>
            <person name="Xing Q."/>
            <person name="Dou J."/>
            <person name="Li Y."/>
            <person name="Mao J."/>
            <person name="Guo H."/>
            <person name="Dou H."/>
            <person name="Li T."/>
            <person name="Mu C."/>
            <person name="Jiang W."/>
            <person name="Fu Q."/>
            <person name="Fu X."/>
            <person name="Miao Y."/>
            <person name="Liu J."/>
            <person name="Yu Q."/>
            <person name="Li R."/>
            <person name="Liao H."/>
            <person name="Li X."/>
            <person name="Kong Y."/>
            <person name="Jiang Z."/>
            <person name="Chourrout D."/>
            <person name="Li R."/>
            <person name="Bao Z."/>
        </authorList>
    </citation>
    <scope>NUCLEOTIDE SEQUENCE [LARGE SCALE GENOMIC DNA]</scope>
    <source>
        <strain evidence="4 5">PY_sf001</strain>
    </source>
</reference>
<dbReference type="Pfam" id="PF17733">
    <property type="entry name" value="KPWE_dom"/>
    <property type="match status" value="1"/>
</dbReference>
<comment type="caution">
    <text evidence="4">The sequence shown here is derived from an EMBL/GenBank/DDBJ whole genome shotgun (WGS) entry which is preliminary data.</text>
</comment>
<dbReference type="Pfam" id="PF25871">
    <property type="entry name" value="HTH_76"/>
    <property type="match status" value="1"/>
</dbReference>
<feature type="domain" description="PEX14-like helix-turn-helix" evidence="3">
    <location>
        <begin position="20"/>
        <end position="84"/>
    </location>
</feature>
<evidence type="ECO:0000259" key="3">
    <source>
        <dbReference type="Pfam" id="PF25871"/>
    </source>
</evidence>
<dbReference type="PANTHER" id="PTHR36855">
    <property type="entry name" value="CHROMOSOME 10, WHOLE GENOME SHOTGUN SEQUENCE"/>
    <property type="match status" value="1"/>
</dbReference>
<sequence length="200" mass="23139">MTQPTQDIAQRDITEETTDKEYKKFHTFDFHSNVKFQAGWSKIVTAISDEKREADYLKAKLFFYSKLYGKVTREGYEQWLKDHPNITQEGDSLLDLKIEDFVKIDIKSTKTDTQSNMLVCNDVDSSKKMDGCQSENRLTSELKKGDNLDSTQMSELGFSKIAEMLEKGLKLPGVEELNIKPLDIDPNPPEMERMKKPWEK</sequence>
<protein>
    <submittedName>
        <fullName evidence="4">Uncharacterized protein</fullName>
    </submittedName>
</protein>
<dbReference type="PANTHER" id="PTHR36855:SF1">
    <property type="entry name" value="PEROXISOME MEMBRANE ANCHOR PROTEIN PEX14P N-TERMINAL DOMAIN-CONTAINING PROTEIN"/>
    <property type="match status" value="1"/>
</dbReference>
<name>A0A210QY49_MIZYE</name>
<evidence type="ECO:0000313" key="5">
    <source>
        <dbReference type="Proteomes" id="UP000242188"/>
    </source>
</evidence>
<evidence type="ECO:0000313" key="4">
    <source>
        <dbReference type="EMBL" id="OWF53656.1"/>
    </source>
</evidence>